<accession>A0A6H0AB12</accession>
<reference evidence="2" key="1">
    <citation type="submission" date="2019-12" db="EMBL/GenBank/DDBJ databases">
        <title>Complete sequence of Tn6502.</title>
        <authorList>
            <person name="Zhou D."/>
        </authorList>
    </citation>
    <scope>NUCLEOTIDE SEQUENCE</scope>
    <source>
        <strain evidence="2">N201205880</strain>
        <plasmid evidence="2">p205880-2FIIK</plasmid>
    </source>
</reference>
<keyword evidence="2" id="KW-0614">Plasmid</keyword>
<organism evidence="2">
    <name type="scientific">Klebsiella pneumoniae</name>
    <dbReference type="NCBI Taxonomy" id="573"/>
    <lineage>
        <taxon>Bacteria</taxon>
        <taxon>Pseudomonadati</taxon>
        <taxon>Pseudomonadota</taxon>
        <taxon>Gammaproteobacteria</taxon>
        <taxon>Enterobacterales</taxon>
        <taxon>Enterobacteriaceae</taxon>
        <taxon>Klebsiella/Raoultella group</taxon>
        <taxon>Klebsiella</taxon>
        <taxon>Klebsiella pneumoniae complex</taxon>
    </lineage>
</organism>
<dbReference type="EMBL" id="MN824002">
    <property type="protein sequence ID" value="QIS36929.1"/>
    <property type="molecule type" value="Genomic_DNA"/>
</dbReference>
<feature type="compositionally biased region" description="Polar residues" evidence="1">
    <location>
        <begin position="33"/>
        <end position="47"/>
    </location>
</feature>
<geneLocation type="plasmid" evidence="2">
    <name>p205880-2FIIK</name>
</geneLocation>
<name>A0A6H0AB12_KLEPN</name>
<evidence type="ECO:0000313" key="2">
    <source>
        <dbReference type="EMBL" id="QIS36929.1"/>
    </source>
</evidence>
<evidence type="ECO:0000256" key="1">
    <source>
        <dbReference type="SAM" id="MobiDB-lite"/>
    </source>
</evidence>
<proteinExistence type="predicted"/>
<protein>
    <submittedName>
        <fullName evidence="2">Uncharacterized protein</fullName>
    </submittedName>
</protein>
<feature type="region of interest" description="Disordered" evidence="1">
    <location>
        <begin position="1"/>
        <end position="53"/>
    </location>
</feature>
<dbReference type="AlphaFoldDB" id="A0A6H0AB12"/>
<sequence>MRPVRSAAGVANRLTGRRSLPGFSRGRTDLRSRVSSSQIVPSQTLNGASGAPI</sequence>